<dbReference type="Gene3D" id="3.40.50.200">
    <property type="entry name" value="Peptidase S8/S53 domain"/>
    <property type="match status" value="1"/>
</dbReference>
<dbReference type="InterPro" id="IPR050819">
    <property type="entry name" value="Tripeptidyl-peptidase_I"/>
</dbReference>
<reference evidence="2 3" key="1">
    <citation type="submission" date="2018-11" db="EMBL/GenBank/DDBJ databases">
        <title>Trebonia kvetii gen.nov., sp.nov., a novel acidophilic actinobacterium, and proposal of the new actinobacterial family Treboniaceae fam. nov.</title>
        <authorList>
            <person name="Rapoport D."/>
            <person name="Sagova-Mareckova M."/>
            <person name="Sedlacek I."/>
            <person name="Provaznik J."/>
            <person name="Kralova S."/>
            <person name="Pavlinic D."/>
            <person name="Benes V."/>
            <person name="Kopecky J."/>
        </authorList>
    </citation>
    <scope>NUCLEOTIDE SEQUENCE [LARGE SCALE GENOMIC DNA]</scope>
    <source>
        <strain evidence="2 3">15Tr583</strain>
    </source>
</reference>
<organism evidence="2 3">
    <name type="scientific">Trebonia kvetii</name>
    <dbReference type="NCBI Taxonomy" id="2480626"/>
    <lineage>
        <taxon>Bacteria</taxon>
        <taxon>Bacillati</taxon>
        <taxon>Actinomycetota</taxon>
        <taxon>Actinomycetes</taxon>
        <taxon>Streptosporangiales</taxon>
        <taxon>Treboniaceae</taxon>
        <taxon>Trebonia</taxon>
    </lineage>
</organism>
<dbReference type="GO" id="GO:0008240">
    <property type="term" value="F:tripeptidyl-peptidase activity"/>
    <property type="evidence" value="ECO:0007669"/>
    <property type="project" value="TreeGrafter"/>
</dbReference>
<sequence>MTTAAPCRPATAPRSFGGTSAGSPQWAAITALADQAAHHRLGFLNPALYLLSHGPKAGYIFHDVTTGNNSVSLTDANNNPVNITGYSAGNVWDPVTGIGTPDVAHLLKFLH</sequence>
<evidence type="ECO:0008006" key="4">
    <source>
        <dbReference type="Google" id="ProtNLM"/>
    </source>
</evidence>
<evidence type="ECO:0000256" key="1">
    <source>
        <dbReference type="SAM" id="MobiDB-lite"/>
    </source>
</evidence>
<dbReference type="PANTHER" id="PTHR14218:SF15">
    <property type="entry name" value="TRIPEPTIDYL-PEPTIDASE 1"/>
    <property type="match status" value="1"/>
</dbReference>
<feature type="region of interest" description="Disordered" evidence="1">
    <location>
        <begin position="1"/>
        <end position="22"/>
    </location>
</feature>
<dbReference type="SUPFAM" id="SSF52743">
    <property type="entry name" value="Subtilisin-like"/>
    <property type="match status" value="1"/>
</dbReference>
<dbReference type="RefSeq" id="WP_145851919.1">
    <property type="nucleotide sequence ID" value="NZ_RPFW01000001.1"/>
</dbReference>
<protein>
    <recommendedName>
        <fullName evidence="4">Peptidase S53 domain-containing protein</fullName>
    </recommendedName>
</protein>
<evidence type="ECO:0000313" key="3">
    <source>
        <dbReference type="Proteomes" id="UP000460272"/>
    </source>
</evidence>
<dbReference type="PANTHER" id="PTHR14218">
    <property type="entry name" value="PROTEASE S8 TRIPEPTIDYL PEPTIDASE I CLN2"/>
    <property type="match status" value="1"/>
</dbReference>
<accession>A0A6P2C6Y0</accession>
<dbReference type="OrthoDB" id="3480681at2"/>
<dbReference type="EMBL" id="RPFW01000001">
    <property type="protein sequence ID" value="TVZ07164.1"/>
    <property type="molecule type" value="Genomic_DNA"/>
</dbReference>
<dbReference type="InterPro" id="IPR036852">
    <property type="entry name" value="Peptidase_S8/S53_dom_sf"/>
</dbReference>
<name>A0A6P2C6Y0_9ACTN</name>
<dbReference type="AlphaFoldDB" id="A0A6P2C6Y0"/>
<comment type="caution">
    <text evidence="2">The sequence shown here is derived from an EMBL/GenBank/DDBJ whole genome shotgun (WGS) entry which is preliminary data.</text>
</comment>
<gene>
    <name evidence="2" type="ORF">EAS64_07625</name>
</gene>
<proteinExistence type="predicted"/>
<dbReference type="GO" id="GO:0004252">
    <property type="term" value="F:serine-type endopeptidase activity"/>
    <property type="evidence" value="ECO:0007669"/>
    <property type="project" value="InterPro"/>
</dbReference>
<dbReference type="GO" id="GO:0006508">
    <property type="term" value="P:proteolysis"/>
    <property type="evidence" value="ECO:0007669"/>
    <property type="project" value="InterPro"/>
</dbReference>
<feature type="compositionally biased region" description="Low complexity" evidence="1">
    <location>
        <begin position="1"/>
        <end position="14"/>
    </location>
</feature>
<evidence type="ECO:0000313" key="2">
    <source>
        <dbReference type="EMBL" id="TVZ07164.1"/>
    </source>
</evidence>
<dbReference type="Proteomes" id="UP000460272">
    <property type="component" value="Unassembled WGS sequence"/>
</dbReference>
<keyword evidence="3" id="KW-1185">Reference proteome</keyword>